<dbReference type="AlphaFoldDB" id="A0A1G2PFL7"/>
<gene>
    <name evidence="2" type="ORF">A2828_04200</name>
</gene>
<feature type="transmembrane region" description="Helical" evidence="1">
    <location>
        <begin position="37"/>
        <end position="60"/>
    </location>
</feature>
<name>A0A1G2PFL7_9BACT</name>
<keyword evidence="1" id="KW-0472">Membrane</keyword>
<keyword evidence="1" id="KW-0812">Transmembrane</keyword>
<evidence type="ECO:0000256" key="1">
    <source>
        <dbReference type="SAM" id="Phobius"/>
    </source>
</evidence>
<keyword evidence="1" id="KW-1133">Transmembrane helix</keyword>
<accession>A0A1G2PFL7</accession>
<comment type="caution">
    <text evidence="2">The sequence shown here is derived from an EMBL/GenBank/DDBJ whole genome shotgun (WGS) entry which is preliminary data.</text>
</comment>
<evidence type="ECO:0000313" key="2">
    <source>
        <dbReference type="EMBL" id="OHA47135.1"/>
    </source>
</evidence>
<proteinExistence type="predicted"/>
<reference evidence="2 3" key="1">
    <citation type="journal article" date="2016" name="Nat. Commun.">
        <title>Thousands of microbial genomes shed light on interconnected biogeochemical processes in an aquifer system.</title>
        <authorList>
            <person name="Anantharaman K."/>
            <person name="Brown C.T."/>
            <person name="Hug L.A."/>
            <person name="Sharon I."/>
            <person name="Castelle C.J."/>
            <person name="Probst A.J."/>
            <person name="Thomas B.C."/>
            <person name="Singh A."/>
            <person name="Wilkins M.J."/>
            <person name="Karaoz U."/>
            <person name="Brodie E.L."/>
            <person name="Williams K.H."/>
            <person name="Hubbard S.S."/>
            <person name="Banfield J.F."/>
        </authorList>
    </citation>
    <scope>NUCLEOTIDE SEQUENCE [LARGE SCALE GENOMIC DNA]</scope>
</reference>
<organism evidence="2 3">
    <name type="scientific">Candidatus Terrybacteria bacterium RIFCSPHIGHO2_01_FULL_43_35</name>
    <dbReference type="NCBI Taxonomy" id="1802361"/>
    <lineage>
        <taxon>Bacteria</taxon>
        <taxon>Candidatus Terryibacteriota</taxon>
    </lineage>
</organism>
<sequence>MTGFTENEKRDIIGLCIFVVILIGALILLAGGPKLNIFEVLAVIGVGLLCFFLSPIFHIITRGRFL</sequence>
<dbReference type="Proteomes" id="UP000178869">
    <property type="component" value="Unassembled WGS sequence"/>
</dbReference>
<feature type="transmembrane region" description="Helical" evidence="1">
    <location>
        <begin position="12"/>
        <end position="31"/>
    </location>
</feature>
<protein>
    <submittedName>
        <fullName evidence="2">Uncharacterized protein</fullName>
    </submittedName>
</protein>
<evidence type="ECO:0000313" key="3">
    <source>
        <dbReference type="Proteomes" id="UP000178869"/>
    </source>
</evidence>
<dbReference type="EMBL" id="MHSR01000008">
    <property type="protein sequence ID" value="OHA47135.1"/>
    <property type="molecule type" value="Genomic_DNA"/>
</dbReference>